<reference evidence="5 6" key="1">
    <citation type="submission" date="2024-01" db="EMBL/GenBank/DDBJ databases">
        <authorList>
            <person name="Waweru B."/>
        </authorList>
    </citation>
    <scope>NUCLEOTIDE SEQUENCE [LARGE SCALE GENOMIC DNA]</scope>
</reference>
<dbReference type="PANTHER" id="PTHR47926">
    <property type="entry name" value="PENTATRICOPEPTIDE REPEAT-CONTAINING PROTEIN"/>
    <property type="match status" value="1"/>
</dbReference>
<dbReference type="Pfam" id="PF01535">
    <property type="entry name" value="PPR"/>
    <property type="match status" value="2"/>
</dbReference>
<dbReference type="Pfam" id="PF14432">
    <property type="entry name" value="DYW_deaminase"/>
    <property type="match status" value="1"/>
</dbReference>
<gene>
    <name evidence="5" type="ORF">DCAF_LOCUS4808</name>
</gene>
<dbReference type="GO" id="GO:0009451">
    <property type="term" value="P:RNA modification"/>
    <property type="evidence" value="ECO:0007669"/>
    <property type="project" value="InterPro"/>
</dbReference>
<feature type="repeat" description="PPR" evidence="3">
    <location>
        <begin position="123"/>
        <end position="157"/>
    </location>
</feature>
<feature type="repeat" description="PPR" evidence="3">
    <location>
        <begin position="558"/>
        <end position="592"/>
    </location>
</feature>
<proteinExistence type="inferred from homology"/>
<evidence type="ECO:0000313" key="5">
    <source>
        <dbReference type="EMBL" id="CAK7327101.1"/>
    </source>
</evidence>
<dbReference type="InterPro" id="IPR011990">
    <property type="entry name" value="TPR-like_helical_dom_sf"/>
</dbReference>
<evidence type="ECO:0000313" key="6">
    <source>
        <dbReference type="Proteomes" id="UP001314170"/>
    </source>
</evidence>
<protein>
    <recommendedName>
        <fullName evidence="4">DYW domain-containing protein</fullName>
    </recommendedName>
</protein>
<evidence type="ECO:0000256" key="2">
    <source>
        <dbReference type="ARBA" id="ARBA00022737"/>
    </source>
</evidence>
<dbReference type="InterPro" id="IPR002885">
    <property type="entry name" value="PPR_rpt"/>
</dbReference>
<keyword evidence="6" id="KW-1185">Reference proteome</keyword>
<sequence>MTASNFKISVNLVSTSLQHESPDRMAATLHLSTLIPATPTSNQNELKALIKDRSSPTGSFKKCKTMTELKQLHSQITKNGLNHNPSSLTNLISSCTEMGTFESLEYAQKALELFLEDNGMMRTDYMFNSLIRSYSSCGLCDKAIMVFHQMMCKGVFPDHFTFPFVLSACTKGAVRSEGVQVHGAIVKMGFERDMFVENSLIHFYGECGEIDFMRKVFDKMSDRNVVSWTSLIGGYAKRNCYKEAVSLFFEMVEVGIRPNSVTMVGVISACAKLQDLDLGEQVCACIGELDLKVNTLMVNALVDLYMKCGAIDKAKQIFDECVDKNLVLYNTIMSNYVRHGLAREALAVLDEMMQHGPRPDRITMLSAVSACSQLDDVSCGKWCHGYVLRNGLEGWDNICNAIIDMYMKCGKQEMACTVFDRMLNKTQVSWNSLIAGFVRNGDFEAAWKIFNAMPESDLVSWNTMIGALVQESMFNEAIELFRVMQNKGISADRVTMVGAASACGYLGALDLAKWIHSYIKKKDIHCDMRLGTALVDMFARCGDPVSAMQVFNKMVKRDVSAWTAAIGAMAMEGNGNGAIELFNEMLQQGIKPDGVVFVALLTALSHGGLVDQGWHFFRSMKDIYGIAPEVVHYGCIVDLLGRAGLLSEALSLINSMPMEPNDVIWGSLLAACRMHKNVDIAAYAAERINELDPETTGIHVLLSNIYASAGRWDDVAKVRLHLKEKGVHKLPGSSSIEINGEIYEFTSGDESHPDMTHIQPMLKEIFCRLRDTGYVPDSTNVLLDVNEEEKEYLLSRHSEKLAIAFALINTGQGIPIRVAKNLRICSDCHSFAKLVSKLYGREIIVRDNNRFHFFQQGFCSCGDYW</sequence>
<dbReference type="AlphaFoldDB" id="A0AAV1QZC8"/>
<dbReference type="InterPro" id="IPR032867">
    <property type="entry name" value="DYW_dom"/>
</dbReference>
<dbReference type="Gene3D" id="1.25.40.10">
    <property type="entry name" value="Tetratricopeptide repeat domain"/>
    <property type="match status" value="6"/>
</dbReference>
<dbReference type="GO" id="GO:0003729">
    <property type="term" value="F:mRNA binding"/>
    <property type="evidence" value="ECO:0007669"/>
    <property type="project" value="UniProtKB-ARBA"/>
</dbReference>
<feature type="repeat" description="PPR" evidence="3">
    <location>
        <begin position="224"/>
        <end position="258"/>
    </location>
</feature>
<keyword evidence="2" id="KW-0677">Repeat</keyword>
<dbReference type="SUPFAM" id="SSF48452">
    <property type="entry name" value="TPR-like"/>
    <property type="match status" value="1"/>
</dbReference>
<dbReference type="PANTHER" id="PTHR47926:SF537">
    <property type="entry name" value="PENTACOTRIPEPTIDE-REPEAT REGION OF PRORP DOMAIN-CONTAINING PROTEIN"/>
    <property type="match status" value="1"/>
</dbReference>
<name>A0AAV1QZC8_9ROSI</name>
<dbReference type="InterPro" id="IPR046960">
    <property type="entry name" value="PPR_At4g14850-like_plant"/>
</dbReference>
<accession>A0AAV1QZC8</accession>
<dbReference type="GO" id="GO:0031425">
    <property type="term" value="P:chloroplast RNA processing"/>
    <property type="evidence" value="ECO:0007669"/>
    <property type="project" value="UniProtKB-ARBA"/>
</dbReference>
<feature type="repeat" description="PPR" evidence="3">
    <location>
        <begin position="325"/>
        <end position="359"/>
    </location>
</feature>
<dbReference type="FunFam" id="1.25.40.10:FF:001238">
    <property type="entry name" value="Pentatricopeptide repeat-containing protein At3g22690"/>
    <property type="match status" value="1"/>
</dbReference>
<dbReference type="PROSITE" id="PS51375">
    <property type="entry name" value="PPR"/>
    <property type="match status" value="6"/>
</dbReference>
<dbReference type="EMBL" id="CAWUPB010000851">
    <property type="protein sequence ID" value="CAK7327101.1"/>
    <property type="molecule type" value="Genomic_DNA"/>
</dbReference>
<feature type="repeat" description="PPR" evidence="3">
    <location>
        <begin position="426"/>
        <end position="456"/>
    </location>
</feature>
<dbReference type="FunFam" id="1.25.40.10:FF:000231">
    <property type="entry name" value="Pentatricopeptide repeat-containing protein chloroplastic"/>
    <property type="match status" value="1"/>
</dbReference>
<comment type="caution">
    <text evidence="5">The sequence shown here is derived from an EMBL/GenBank/DDBJ whole genome shotgun (WGS) entry which is preliminary data.</text>
</comment>
<dbReference type="Proteomes" id="UP001314170">
    <property type="component" value="Unassembled WGS sequence"/>
</dbReference>
<dbReference type="Pfam" id="PF13041">
    <property type="entry name" value="PPR_2"/>
    <property type="match status" value="6"/>
</dbReference>
<feature type="repeat" description="PPR" evidence="3">
    <location>
        <begin position="457"/>
        <end position="491"/>
    </location>
</feature>
<organism evidence="5 6">
    <name type="scientific">Dovyalis caffra</name>
    <dbReference type="NCBI Taxonomy" id="77055"/>
    <lineage>
        <taxon>Eukaryota</taxon>
        <taxon>Viridiplantae</taxon>
        <taxon>Streptophyta</taxon>
        <taxon>Embryophyta</taxon>
        <taxon>Tracheophyta</taxon>
        <taxon>Spermatophyta</taxon>
        <taxon>Magnoliopsida</taxon>
        <taxon>eudicotyledons</taxon>
        <taxon>Gunneridae</taxon>
        <taxon>Pentapetalae</taxon>
        <taxon>rosids</taxon>
        <taxon>fabids</taxon>
        <taxon>Malpighiales</taxon>
        <taxon>Salicaceae</taxon>
        <taxon>Flacourtieae</taxon>
        <taxon>Dovyalis</taxon>
    </lineage>
</organism>
<dbReference type="GO" id="GO:0008270">
    <property type="term" value="F:zinc ion binding"/>
    <property type="evidence" value="ECO:0007669"/>
    <property type="project" value="InterPro"/>
</dbReference>
<dbReference type="InterPro" id="IPR046848">
    <property type="entry name" value="E_motif"/>
</dbReference>
<evidence type="ECO:0000256" key="3">
    <source>
        <dbReference type="PROSITE-ProRule" id="PRU00708"/>
    </source>
</evidence>
<comment type="similarity">
    <text evidence="1">Belongs to the PPR family. PCMP-H subfamily.</text>
</comment>
<feature type="domain" description="DYW" evidence="4">
    <location>
        <begin position="773"/>
        <end position="865"/>
    </location>
</feature>
<dbReference type="NCBIfam" id="TIGR00756">
    <property type="entry name" value="PPR"/>
    <property type="match status" value="8"/>
</dbReference>
<dbReference type="Pfam" id="PF20431">
    <property type="entry name" value="E_motif"/>
    <property type="match status" value="1"/>
</dbReference>
<dbReference type="FunFam" id="1.25.40.10:FF:000557">
    <property type="entry name" value="Pentatricopeptide repeat-containing protein, chloroplastic"/>
    <property type="match status" value="1"/>
</dbReference>
<dbReference type="FunFam" id="1.25.40.10:FF:001050">
    <property type="entry name" value="Pentatricopeptide repeat-containing protein At2g33760"/>
    <property type="match status" value="1"/>
</dbReference>
<evidence type="ECO:0000259" key="4">
    <source>
        <dbReference type="Pfam" id="PF14432"/>
    </source>
</evidence>
<dbReference type="FunFam" id="1.25.40.10:FF:000436">
    <property type="entry name" value="Pentatricopeptide repeat-containing protein At5g39350 family"/>
    <property type="match status" value="1"/>
</dbReference>
<evidence type="ECO:0000256" key="1">
    <source>
        <dbReference type="ARBA" id="ARBA00006643"/>
    </source>
</evidence>
<dbReference type="FunFam" id="1.25.40.10:FF:000954">
    <property type="entry name" value="LOW protein: PPR containing-like protein"/>
    <property type="match status" value="1"/>
</dbReference>